<dbReference type="EMBL" id="CM023486">
    <property type="protein sequence ID" value="KAH6927968.1"/>
    <property type="molecule type" value="Genomic_DNA"/>
</dbReference>
<comment type="caution">
    <text evidence="1">The sequence shown here is derived from an EMBL/GenBank/DDBJ whole genome shotgun (WGS) entry which is preliminary data.</text>
</comment>
<name>A0ACB7RZS2_HYAAI</name>
<organism evidence="1 2">
    <name type="scientific">Hyalomma asiaticum</name>
    <name type="common">Tick</name>
    <dbReference type="NCBI Taxonomy" id="266040"/>
    <lineage>
        <taxon>Eukaryota</taxon>
        <taxon>Metazoa</taxon>
        <taxon>Ecdysozoa</taxon>
        <taxon>Arthropoda</taxon>
        <taxon>Chelicerata</taxon>
        <taxon>Arachnida</taxon>
        <taxon>Acari</taxon>
        <taxon>Parasitiformes</taxon>
        <taxon>Ixodida</taxon>
        <taxon>Ixodoidea</taxon>
        <taxon>Ixodidae</taxon>
        <taxon>Hyalomminae</taxon>
        <taxon>Hyalomma</taxon>
    </lineage>
</organism>
<keyword evidence="2" id="KW-1185">Reference proteome</keyword>
<reference evidence="1" key="1">
    <citation type="submission" date="2020-05" db="EMBL/GenBank/DDBJ databases">
        <title>Large-scale comparative analyses of tick genomes elucidate their genetic diversity and vector capacities.</title>
        <authorList>
            <person name="Jia N."/>
            <person name="Wang J."/>
            <person name="Shi W."/>
            <person name="Du L."/>
            <person name="Sun Y."/>
            <person name="Zhan W."/>
            <person name="Jiang J."/>
            <person name="Wang Q."/>
            <person name="Zhang B."/>
            <person name="Ji P."/>
            <person name="Sakyi L.B."/>
            <person name="Cui X."/>
            <person name="Yuan T."/>
            <person name="Jiang B."/>
            <person name="Yang W."/>
            <person name="Lam T.T.-Y."/>
            <person name="Chang Q."/>
            <person name="Ding S."/>
            <person name="Wang X."/>
            <person name="Zhu J."/>
            <person name="Ruan X."/>
            <person name="Zhao L."/>
            <person name="Wei J."/>
            <person name="Que T."/>
            <person name="Du C."/>
            <person name="Cheng J."/>
            <person name="Dai P."/>
            <person name="Han X."/>
            <person name="Huang E."/>
            <person name="Gao Y."/>
            <person name="Liu J."/>
            <person name="Shao H."/>
            <person name="Ye R."/>
            <person name="Li L."/>
            <person name="Wei W."/>
            <person name="Wang X."/>
            <person name="Wang C."/>
            <person name="Yang T."/>
            <person name="Huo Q."/>
            <person name="Li W."/>
            <person name="Guo W."/>
            <person name="Chen H."/>
            <person name="Zhou L."/>
            <person name="Ni X."/>
            <person name="Tian J."/>
            <person name="Zhou Y."/>
            <person name="Sheng Y."/>
            <person name="Liu T."/>
            <person name="Pan Y."/>
            <person name="Xia L."/>
            <person name="Li J."/>
            <person name="Zhao F."/>
            <person name="Cao W."/>
        </authorList>
    </citation>
    <scope>NUCLEOTIDE SEQUENCE</scope>
    <source>
        <strain evidence="1">Hyas-2018</strain>
    </source>
</reference>
<sequence>MAAEPDEQVWHSFDKPDSSSADGDFGTAVVFGVVATVIVMFFVYVKPSAQRVDATAFCCPDVLQQLFSAANFSVDPCYSIFSYTCYAFIASRDDAFELLNRAAGPLDGFPVTRAGKAVAAYYRACVLSAENDSVSLARSSADAVINVINPPRGSTLTPQALIQLIIELSLRFGLSSIVHLEVGALPDSTMCLNISIPTLRNSAASKYSPSLETMMRSALEAVNEAFSLKVQIQEVQAFLNELQKLKASPTERYAMNILADVTSAITESQWKELLAKFNVTSNTSIFSVPIPSLKGAFKNVIKPDKLQFTLVSTLVAASVKLASSVLLKANTSVARAQMCRLRAESLHSLFLLDRIENFMTPSQDAAIRGAYIIVVDALLRKAFSSMESDDFNKLRKTLGQMRVVLPSDLFPGDLAVPIMTSSYAHSELVSRAYVMQVQRHWTFVLGFSSDYARVFNENHVTITGNTILVPTLVYTIISLTKSAEPLVLMPTVGVYLADSLWQFVFRGNWSNSTDTALHSYLECIQKNSRSLIEWPSELLWLSVQTSYEASIGAQWNAVVDAGAGRRVTRAEIFYMTLVRYVFCQAPHSKYLTFGLDVDLFMSGFEDFYKSFRCKATVSKITGAVCSTHML</sequence>
<accession>A0ACB7RZS2</accession>
<evidence type="ECO:0000313" key="1">
    <source>
        <dbReference type="EMBL" id="KAH6927968.1"/>
    </source>
</evidence>
<dbReference type="Proteomes" id="UP000821845">
    <property type="component" value="Chromosome 6"/>
</dbReference>
<evidence type="ECO:0000313" key="2">
    <source>
        <dbReference type="Proteomes" id="UP000821845"/>
    </source>
</evidence>
<proteinExistence type="predicted"/>
<gene>
    <name evidence="1" type="ORF">HPB50_010063</name>
</gene>
<protein>
    <submittedName>
        <fullName evidence="1">Uncharacterized protein</fullName>
    </submittedName>
</protein>